<dbReference type="GO" id="GO:0008168">
    <property type="term" value="F:methyltransferase activity"/>
    <property type="evidence" value="ECO:0007669"/>
    <property type="project" value="UniProtKB-KW"/>
</dbReference>
<evidence type="ECO:0000313" key="1">
    <source>
        <dbReference type="EMBL" id="GES21636.1"/>
    </source>
</evidence>
<dbReference type="Proteomes" id="UP000377595">
    <property type="component" value="Unassembled WGS sequence"/>
</dbReference>
<dbReference type="SUPFAM" id="SSF53335">
    <property type="entry name" value="S-adenosyl-L-methionine-dependent methyltransferases"/>
    <property type="match status" value="1"/>
</dbReference>
<dbReference type="Pfam" id="PF13489">
    <property type="entry name" value="Methyltransf_23"/>
    <property type="match status" value="1"/>
</dbReference>
<comment type="caution">
    <text evidence="1">The sequence shown here is derived from an EMBL/GenBank/DDBJ whole genome shotgun (WGS) entry which is preliminary data.</text>
</comment>
<sequence length="226" mass="24741">MRLLDQDALERSSVAANCAMNRERRLPGYNRELGLNVIEFLSSRAASGTPVRWLDLCCGTANALFETAASFPSEIEITGVDLVDFFAGPPRPPRVRLLTASVATWEPEGTFDLITSVHGLHYVGDKLGVIANAARWLAPDGLFVANFDARSIRREDGSPAGPPLVRTLRAEGLSYDSRNKRISCRGWREIRMPYTFVGSDDQAGPNYTGQPAVNSHYARAVDSSGR</sequence>
<reference evidence="1 2" key="1">
    <citation type="submission" date="2019-10" db="EMBL/GenBank/DDBJ databases">
        <title>Whole genome shotgun sequence of Acrocarpospora pleiomorpha NBRC 16267.</title>
        <authorList>
            <person name="Ichikawa N."/>
            <person name="Kimura A."/>
            <person name="Kitahashi Y."/>
            <person name="Komaki H."/>
            <person name="Oguchi A."/>
        </authorList>
    </citation>
    <scope>NUCLEOTIDE SEQUENCE [LARGE SCALE GENOMIC DNA]</scope>
    <source>
        <strain evidence="1 2">NBRC 16267</strain>
    </source>
</reference>
<dbReference type="RefSeq" id="WP_246264696.1">
    <property type="nucleotide sequence ID" value="NZ_BAAAHM010000005.1"/>
</dbReference>
<dbReference type="AlphaFoldDB" id="A0A5M3XLM3"/>
<protein>
    <submittedName>
        <fullName evidence="1">Methyltransferase</fullName>
    </submittedName>
</protein>
<name>A0A5M3XLM3_9ACTN</name>
<organism evidence="1 2">
    <name type="scientific">Acrocarpospora pleiomorpha</name>
    <dbReference type="NCBI Taxonomy" id="90975"/>
    <lineage>
        <taxon>Bacteria</taxon>
        <taxon>Bacillati</taxon>
        <taxon>Actinomycetota</taxon>
        <taxon>Actinomycetes</taxon>
        <taxon>Streptosporangiales</taxon>
        <taxon>Streptosporangiaceae</taxon>
        <taxon>Acrocarpospora</taxon>
    </lineage>
</organism>
<dbReference type="Gene3D" id="3.40.50.150">
    <property type="entry name" value="Vaccinia Virus protein VP39"/>
    <property type="match status" value="1"/>
</dbReference>
<dbReference type="EMBL" id="BLAF01000024">
    <property type="protein sequence ID" value="GES21636.1"/>
    <property type="molecule type" value="Genomic_DNA"/>
</dbReference>
<keyword evidence="1" id="KW-0808">Transferase</keyword>
<gene>
    <name evidence="1" type="ORF">Aple_045320</name>
</gene>
<dbReference type="InterPro" id="IPR029063">
    <property type="entry name" value="SAM-dependent_MTases_sf"/>
</dbReference>
<keyword evidence="1" id="KW-0489">Methyltransferase</keyword>
<proteinExistence type="predicted"/>
<keyword evidence="2" id="KW-1185">Reference proteome</keyword>
<dbReference type="CDD" id="cd02440">
    <property type="entry name" value="AdoMet_MTases"/>
    <property type="match status" value="1"/>
</dbReference>
<accession>A0A5M3XLM3</accession>
<dbReference type="GO" id="GO:0032259">
    <property type="term" value="P:methylation"/>
    <property type="evidence" value="ECO:0007669"/>
    <property type="project" value="UniProtKB-KW"/>
</dbReference>
<evidence type="ECO:0000313" key="2">
    <source>
        <dbReference type="Proteomes" id="UP000377595"/>
    </source>
</evidence>